<gene>
    <name evidence="1" type="ORF">NPX13_g3437</name>
</gene>
<proteinExistence type="predicted"/>
<organism evidence="1 2">
    <name type="scientific">Xylaria arbuscula</name>
    <dbReference type="NCBI Taxonomy" id="114810"/>
    <lineage>
        <taxon>Eukaryota</taxon>
        <taxon>Fungi</taxon>
        <taxon>Dikarya</taxon>
        <taxon>Ascomycota</taxon>
        <taxon>Pezizomycotina</taxon>
        <taxon>Sordariomycetes</taxon>
        <taxon>Xylariomycetidae</taxon>
        <taxon>Xylariales</taxon>
        <taxon>Xylariaceae</taxon>
        <taxon>Xylaria</taxon>
    </lineage>
</organism>
<evidence type="ECO:0000313" key="2">
    <source>
        <dbReference type="Proteomes" id="UP001148614"/>
    </source>
</evidence>
<dbReference type="Proteomes" id="UP001148614">
    <property type="component" value="Unassembled WGS sequence"/>
</dbReference>
<reference evidence="1" key="1">
    <citation type="submission" date="2022-07" db="EMBL/GenBank/DDBJ databases">
        <title>Genome Sequence of Xylaria arbuscula.</title>
        <authorList>
            <person name="Buettner E."/>
        </authorList>
    </citation>
    <scope>NUCLEOTIDE SEQUENCE</scope>
    <source>
        <strain evidence="1">VT107</strain>
    </source>
</reference>
<sequence length="171" mass="18504">MPNNPAAALSGVRVGTRHLPPLIAVPQSEVVGCSPVFFLPSDRKLPKERQISRPPRSLLIVAPASAVRAIHENIAPHGFTIGGILESDPFSSSELTLALKVLEPRPQVILVGRGYSEDETSTARQVLINYMADVGIEKGTVVKITSEVFDEVGKEGVPGWVLKQLEGFFRE</sequence>
<evidence type="ECO:0000313" key="1">
    <source>
        <dbReference type="EMBL" id="KAJ3577130.1"/>
    </source>
</evidence>
<dbReference type="AlphaFoldDB" id="A0A9W8NI89"/>
<name>A0A9W8NI89_9PEZI</name>
<protein>
    <submittedName>
        <fullName evidence="1">Uncharacterized protein</fullName>
    </submittedName>
</protein>
<keyword evidence="2" id="KW-1185">Reference proteome</keyword>
<comment type="caution">
    <text evidence="1">The sequence shown here is derived from an EMBL/GenBank/DDBJ whole genome shotgun (WGS) entry which is preliminary data.</text>
</comment>
<accession>A0A9W8NI89</accession>
<dbReference type="EMBL" id="JANPWZ010000426">
    <property type="protein sequence ID" value="KAJ3577130.1"/>
    <property type="molecule type" value="Genomic_DNA"/>
</dbReference>